<dbReference type="PANTHER" id="PTHR23253">
    <property type="entry name" value="EUKARYOTIC TRANSLATION INITIATION FACTOR 4 GAMMA"/>
    <property type="match status" value="1"/>
</dbReference>
<dbReference type="InterPro" id="IPR022745">
    <property type="entry name" value="eIF4G1_eIF4E-bd"/>
</dbReference>
<sequence>MTSASAKSAQSLPASDAASSASTRTTSPSSGAVPAQLPVRSYANATKTATQTPPTAAGASAQNAKSTNSPVNGTTPMAQGGSQAANTTAVPNGTADHGRKPSVVINASGATGYTPNGGPVGQTGRPPITFGSINNSSPVPQASVPHQSPAPASTQASNPRVISPAHSPQPIPQPQASGGRPPSNLQGQGNGVTFGSVAEGDQRQSSTGPLGPNTPMHERRTSSQSMQSDMSNPSMNRQFPPNGRGRGGYPNQQFGMGSPAQNFRPLPGQARPANTPQQFHQQAPNSPYGRPRVPASPANMPSQPHMPQQHMGGNPQMQYGGYPQQPMHPQQVYLPNFSATATSTARSDSVQSLPMVASSSDRENALTQMNGYQPADTSAECRVAPHVLVNSHLTNSSPQHMYPQGFDPNSGYYQPYYYQQYPGQAPPQSPRPYPHAYGTGAPAGMQAPFNPPDMSRSTSQSSQRPPSSLGQPQTPSTTHAQPGTPGPAQPGSAAPSTNFVRPVKKSAIKITDANGNEINFNKSSPTPSMQSQSSAPVIVSTPNTQTPPPRVPSSQASRTETKTPNAKSAEETKAAFQEQVKRQMEEKRKEEEAAKGKTEEPKVEETKAKDVAAEPKKAEEAAAPAAAVESKDTKEETEDERLEREIAEMEAAEKEEEERERAYNEKKAKAKAEAAARQAEKDKDRDAELKRQEAEAEARELAREKERETGKDKATEGADEEAKSLFASLKKPTLGPGASASGTETPDSDAEAVSTAAAKEEGRAAQKPKPAHLKLETAKRVEPAEPTPGMQALKSARFLEVKEEAKYPDGFKSPNPALIAGGRKGRVYDKDFLLQFQNVFKEKPSIDWDQKVKETLGPSDEPRSARNTPGGKTPSTRTGPGGFPPMQSMGQFGARTLPSGTTSEQRFAASSGRGGMAMPGGLGGRVPSGLGMGAPMRTNSMPQGGRQGSTRGPRGDSKRGNTNRRAEAEMANKMPLTANMEIAPLEKSKTGWQPTSLVASPMANAPDPSGNMAPDMVQRKVKAALNKMTPEKFDKISDQILEIAGQSKNESDGRTLRQVIQLTFEKACDEAHWAGMYAQFCHKMLTTMSTEIRDETIKDKAGNPVIGGALFRKYLLNRCQEEFERGWQANLPDKPEGESQEAVLLSDEYYVAAAAKRRGLGLIQFIGQLYKLRMLTLRIMHECVMRLLNFEGPPDEAAVENLTTLLRAVGGTMDEEEQGRALMNTYFQRIDETLLKTDALGSRPKFMIMDLIDLRKAGWKGKDDSKGPKTIEQIHAEAAAAQAKAEAERQRTSQRGGPGGGRMPQGRGDARQFSNGGMAPPVDYARTNVNMDDLRRLQNRGASQRSTGGGLGPGGSLGPGSALGARSGSRRGIGPPSSGNTTRTNTPPVGEKEKKDETQSNAFSALAALDPSGESQEDSTEATKAEKAEESSNA</sequence>
<feature type="compositionally biased region" description="Polar residues" evidence="8">
    <location>
        <begin position="250"/>
        <end position="261"/>
    </location>
</feature>
<gene>
    <name evidence="10" type="ORF">R9X50_00502200</name>
</gene>
<dbReference type="SUPFAM" id="SSF48371">
    <property type="entry name" value="ARM repeat"/>
    <property type="match status" value="1"/>
</dbReference>
<feature type="compositionally biased region" description="Low complexity" evidence="8">
    <location>
        <begin position="413"/>
        <end position="423"/>
    </location>
</feature>
<evidence type="ECO:0000256" key="6">
    <source>
        <dbReference type="ARBA" id="ARBA00022884"/>
    </source>
</evidence>
<accession>A0AAQ3M754</accession>
<evidence type="ECO:0000256" key="3">
    <source>
        <dbReference type="ARBA" id="ARBA00022490"/>
    </source>
</evidence>
<feature type="compositionally biased region" description="Low complexity" evidence="8">
    <location>
        <begin position="8"/>
        <end position="32"/>
    </location>
</feature>
<feature type="compositionally biased region" description="Pro residues" evidence="8">
    <location>
        <begin position="424"/>
        <end position="433"/>
    </location>
</feature>
<dbReference type="GO" id="GO:0003743">
    <property type="term" value="F:translation initiation factor activity"/>
    <property type="evidence" value="ECO:0007669"/>
    <property type="project" value="UniProtKB-KW"/>
</dbReference>
<protein>
    <recommendedName>
        <fullName evidence="9">MIF4G domain-containing protein</fullName>
    </recommendedName>
</protein>
<feature type="compositionally biased region" description="Basic and acidic residues" evidence="8">
    <location>
        <begin position="1421"/>
        <end position="1434"/>
    </location>
</feature>
<evidence type="ECO:0000256" key="5">
    <source>
        <dbReference type="ARBA" id="ARBA00022553"/>
    </source>
</evidence>
<feature type="region of interest" description="Disordered" evidence="8">
    <location>
        <begin position="1"/>
        <end position="330"/>
    </location>
</feature>
<evidence type="ECO:0000313" key="11">
    <source>
        <dbReference type="Proteomes" id="UP001303373"/>
    </source>
</evidence>
<comment type="subcellular location">
    <subcellularLocation>
        <location evidence="1">Cytoplasm</location>
    </subcellularLocation>
</comment>
<keyword evidence="11" id="KW-1185">Reference proteome</keyword>
<organism evidence="10 11">
    <name type="scientific">Acrodontium crateriforme</name>
    <dbReference type="NCBI Taxonomy" id="150365"/>
    <lineage>
        <taxon>Eukaryota</taxon>
        <taxon>Fungi</taxon>
        <taxon>Dikarya</taxon>
        <taxon>Ascomycota</taxon>
        <taxon>Pezizomycotina</taxon>
        <taxon>Dothideomycetes</taxon>
        <taxon>Dothideomycetidae</taxon>
        <taxon>Mycosphaerellales</taxon>
        <taxon>Teratosphaeriaceae</taxon>
        <taxon>Acrodontium</taxon>
    </lineage>
</organism>
<feature type="compositionally biased region" description="Polar residues" evidence="8">
    <location>
        <begin position="183"/>
        <end position="193"/>
    </location>
</feature>
<dbReference type="FunFam" id="1.25.40.180:FF:000020">
    <property type="entry name" value="Eukaryotic translation initiation factor subunit"/>
    <property type="match status" value="1"/>
</dbReference>
<feature type="region of interest" description="Disordered" evidence="8">
    <location>
        <begin position="510"/>
        <end position="793"/>
    </location>
</feature>
<feature type="region of interest" description="Disordered" evidence="8">
    <location>
        <begin position="1340"/>
        <end position="1434"/>
    </location>
</feature>
<reference evidence="10 11" key="1">
    <citation type="submission" date="2023-11" db="EMBL/GenBank/DDBJ databases">
        <title>An acidophilic fungus is an integral part of prey digestion in a carnivorous sundew plant.</title>
        <authorList>
            <person name="Tsai I.J."/>
        </authorList>
    </citation>
    <scope>NUCLEOTIDE SEQUENCE [LARGE SCALE GENOMIC DNA]</scope>
    <source>
        <strain evidence="10">169a</strain>
    </source>
</reference>
<keyword evidence="5" id="KW-0597">Phosphoprotein</keyword>
<feature type="compositionally biased region" description="Low complexity" evidence="8">
    <location>
        <begin position="455"/>
        <end position="468"/>
    </location>
</feature>
<evidence type="ECO:0000256" key="4">
    <source>
        <dbReference type="ARBA" id="ARBA00022540"/>
    </source>
</evidence>
<feature type="compositionally biased region" description="Polar residues" evidence="8">
    <location>
        <begin position="552"/>
        <end position="566"/>
    </location>
</feature>
<feature type="compositionally biased region" description="Acidic residues" evidence="8">
    <location>
        <begin position="648"/>
        <end position="658"/>
    </location>
</feature>
<dbReference type="EMBL" id="CP138586">
    <property type="protein sequence ID" value="WPH02167.1"/>
    <property type="molecule type" value="Genomic_DNA"/>
</dbReference>
<feature type="compositionally biased region" description="Polar residues" evidence="8">
    <location>
        <begin position="513"/>
        <end position="522"/>
    </location>
</feature>
<dbReference type="GO" id="GO:0010494">
    <property type="term" value="C:cytoplasmic stress granule"/>
    <property type="evidence" value="ECO:0007669"/>
    <property type="project" value="UniProtKB-ARBA"/>
</dbReference>
<comment type="similarity">
    <text evidence="2">Belongs to the eukaryotic initiation factor 4G family.</text>
</comment>
<dbReference type="SMART" id="SM00543">
    <property type="entry name" value="MIF4G"/>
    <property type="match status" value="1"/>
</dbReference>
<dbReference type="Pfam" id="PF02854">
    <property type="entry name" value="MIF4G"/>
    <property type="match status" value="1"/>
</dbReference>
<feature type="compositionally biased region" description="Low complexity" evidence="8">
    <location>
        <begin position="1359"/>
        <end position="1379"/>
    </location>
</feature>
<dbReference type="InterPro" id="IPR016024">
    <property type="entry name" value="ARM-type_fold"/>
</dbReference>
<feature type="compositionally biased region" description="Polar residues" evidence="8">
    <location>
        <begin position="272"/>
        <end position="285"/>
    </location>
</feature>
<feature type="compositionally biased region" description="Low complexity" evidence="8">
    <location>
        <begin position="523"/>
        <end position="534"/>
    </location>
</feature>
<feature type="compositionally biased region" description="Low complexity" evidence="8">
    <location>
        <begin position="311"/>
        <end position="327"/>
    </location>
</feature>
<feature type="compositionally biased region" description="Polar residues" evidence="8">
    <location>
        <begin position="62"/>
        <end position="91"/>
    </location>
</feature>
<keyword evidence="7" id="KW-0648">Protein biosynthesis</keyword>
<evidence type="ECO:0000259" key="9">
    <source>
        <dbReference type="SMART" id="SM00543"/>
    </source>
</evidence>
<proteinExistence type="inferred from homology"/>
<evidence type="ECO:0000256" key="1">
    <source>
        <dbReference type="ARBA" id="ARBA00004496"/>
    </source>
</evidence>
<dbReference type="InterPro" id="IPR036211">
    <property type="entry name" value="eIF4G_eIF4E-bd_sf"/>
</dbReference>
<dbReference type="SUPFAM" id="SSF101489">
    <property type="entry name" value="Eukaryotic initiation factor 4f subunit eIF4g, eIF4e-binding domain"/>
    <property type="match status" value="1"/>
</dbReference>
<feature type="compositionally biased region" description="Gly residues" evidence="8">
    <location>
        <begin position="1347"/>
        <end position="1358"/>
    </location>
</feature>
<dbReference type="GO" id="GO:0016281">
    <property type="term" value="C:eukaryotic translation initiation factor 4F complex"/>
    <property type="evidence" value="ECO:0007669"/>
    <property type="project" value="TreeGrafter"/>
</dbReference>
<feature type="compositionally biased region" description="Basic and acidic residues" evidence="8">
    <location>
        <begin position="773"/>
        <end position="783"/>
    </location>
</feature>
<dbReference type="PANTHER" id="PTHR23253:SF9">
    <property type="entry name" value="EUKARYOTIC TRANSLATION INITIATION FACTOR 4 GAMMA 2"/>
    <property type="match status" value="1"/>
</dbReference>
<evidence type="ECO:0000256" key="8">
    <source>
        <dbReference type="SAM" id="MobiDB-lite"/>
    </source>
</evidence>
<feature type="compositionally biased region" description="Basic and acidic residues" evidence="8">
    <location>
        <begin position="844"/>
        <end position="864"/>
    </location>
</feature>
<feature type="domain" description="MIF4G" evidence="9">
    <location>
        <begin position="1018"/>
        <end position="1258"/>
    </location>
</feature>
<keyword evidence="3" id="KW-0963">Cytoplasm</keyword>
<feature type="region of interest" description="Disordered" evidence="8">
    <location>
        <begin position="413"/>
        <end position="498"/>
    </location>
</feature>
<dbReference type="Pfam" id="PF12152">
    <property type="entry name" value="eIF_4G1"/>
    <property type="match status" value="1"/>
</dbReference>
<feature type="compositionally biased region" description="Gly residues" evidence="8">
    <location>
        <begin position="912"/>
        <end position="932"/>
    </location>
</feature>
<feature type="compositionally biased region" description="Basic and acidic residues" evidence="8">
    <location>
        <begin position="659"/>
        <end position="723"/>
    </location>
</feature>
<feature type="compositionally biased region" description="Polar residues" evidence="8">
    <location>
        <begin position="222"/>
        <end position="239"/>
    </location>
</feature>
<feature type="region of interest" description="Disordered" evidence="8">
    <location>
        <begin position="844"/>
        <end position="967"/>
    </location>
</feature>
<feature type="compositionally biased region" description="Basic and acidic residues" evidence="8">
    <location>
        <begin position="953"/>
        <end position="967"/>
    </location>
</feature>
<feature type="compositionally biased region" description="Polar residues" evidence="8">
    <location>
        <begin position="469"/>
        <end position="479"/>
    </location>
</feature>
<feature type="compositionally biased region" description="Polar residues" evidence="8">
    <location>
        <begin position="131"/>
        <end position="160"/>
    </location>
</feature>
<dbReference type="GO" id="GO:0003729">
    <property type="term" value="F:mRNA binding"/>
    <property type="evidence" value="ECO:0007669"/>
    <property type="project" value="TreeGrafter"/>
</dbReference>
<feature type="compositionally biased region" description="Low complexity" evidence="8">
    <location>
        <begin position="43"/>
        <end position="61"/>
    </location>
</feature>
<evidence type="ECO:0000313" key="10">
    <source>
        <dbReference type="EMBL" id="WPH02167.1"/>
    </source>
</evidence>
<dbReference type="InterPro" id="IPR003890">
    <property type="entry name" value="MIF4G-like_typ-3"/>
</dbReference>
<evidence type="ECO:0000256" key="2">
    <source>
        <dbReference type="ARBA" id="ARBA00005775"/>
    </source>
</evidence>
<feature type="compositionally biased region" description="Basic and acidic residues" evidence="8">
    <location>
        <begin position="568"/>
        <end position="620"/>
    </location>
</feature>
<dbReference type="Proteomes" id="UP001303373">
    <property type="component" value="Chromosome 7"/>
</dbReference>
<dbReference type="Gene3D" id="1.20.970.30">
    <property type="entry name" value="eIF4G, eIF4E-binding domain"/>
    <property type="match status" value="1"/>
</dbReference>
<keyword evidence="6" id="KW-0694">RNA-binding</keyword>
<evidence type="ECO:0000256" key="7">
    <source>
        <dbReference type="ARBA" id="ARBA00022917"/>
    </source>
</evidence>
<keyword evidence="4" id="KW-0396">Initiation factor</keyword>
<name>A0AAQ3M754_9PEZI</name>
<feature type="region of interest" description="Disordered" evidence="8">
    <location>
        <begin position="1277"/>
        <end position="1325"/>
    </location>
</feature>
<dbReference type="Gene3D" id="1.25.40.180">
    <property type="match status" value="1"/>
</dbReference>